<dbReference type="Gene3D" id="3.20.20.100">
    <property type="entry name" value="NADP-dependent oxidoreductase domain"/>
    <property type="match status" value="1"/>
</dbReference>
<name>A0A345VM34_9STRE</name>
<dbReference type="InterPro" id="IPR023210">
    <property type="entry name" value="NADP_OxRdtase_dom"/>
</dbReference>
<accession>A0A345VM34</accession>
<keyword evidence="2" id="KW-0560">Oxidoreductase</keyword>
<dbReference type="PANTHER" id="PTHR43827:SF13">
    <property type="entry name" value="ALDO_KETO REDUCTASE FAMILY PROTEIN"/>
    <property type="match status" value="1"/>
</dbReference>
<dbReference type="Pfam" id="PF00248">
    <property type="entry name" value="Aldo_ket_red"/>
    <property type="match status" value="1"/>
</dbReference>
<gene>
    <name evidence="2" type="primary">yvgN_1</name>
    <name evidence="2" type="ORF">Sp14A_18980</name>
</gene>
<evidence type="ECO:0000313" key="2">
    <source>
        <dbReference type="EMBL" id="AXJ13786.1"/>
    </source>
</evidence>
<sequence length="179" mass="19960">MIIHSPQPWDEWRDTDKNFDEGNLEAWRALEDAQTAGKVKSIGVSNFQEADLQNILDKGVVKPAVNQILTHVGNTPHALIDFCKANDILVQAYSPIAHGEAMKNEAIVAMADKYGVSVSQLCIKYVLQLDLVALPKTENSDHIASNMDFTISLEDLEVLKTIDFKDYGEFTYFPVFSGK</sequence>
<dbReference type="CDD" id="cd19071">
    <property type="entry name" value="AKR_AKR1-5-like"/>
    <property type="match status" value="1"/>
</dbReference>
<dbReference type="GO" id="GO:0016491">
    <property type="term" value="F:oxidoreductase activity"/>
    <property type="evidence" value="ECO:0007669"/>
    <property type="project" value="UniProtKB-KW"/>
</dbReference>
<dbReference type="PANTHER" id="PTHR43827">
    <property type="entry name" value="2,5-DIKETO-D-GLUCONIC ACID REDUCTASE"/>
    <property type="match status" value="1"/>
</dbReference>
<dbReference type="InterPro" id="IPR018170">
    <property type="entry name" value="Aldo/ket_reductase_CS"/>
</dbReference>
<proteinExistence type="predicted"/>
<dbReference type="EC" id="1.1.1.-" evidence="2"/>
<dbReference type="AlphaFoldDB" id="A0A345VM34"/>
<evidence type="ECO:0000259" key="1">
    <source>
        <dbReference type="Pfam" id="PF00248"/>
    </source>
</evidence>
<reference evidence="2 3" key="1">
    <citation type="submission" date="2017-07" db="EMBL/GenBank/DDBJ databases">
        <title>Streptococcus pluranimalium as cause of bovine abortion.</title>
        <authorList>
            <person name="Rodriguez Campos S."/>
            <person name="Gobeli Brawand S."/>
            <person name="Brodard I."/>
            <person name="Rychener L."/>
            <person name="Perreten V."/>
        </authorList>
    </citation>
    <scope>NUCLEOTIDE SEQUENCE [LARGE SCALE GENOMIC DNA]</scope>
    <source>
        <strain evidence="2 3">14A0014</strain>
    </source>
</reference>
<dbReference type="Proteomes" id="UP000255411">
    <property type="component" value="Chromosome"/>
</dbReference>
<feature type="domain" description="NADP-dependent oxidoreductase" evidence="1">
    <location>
        <begin position="3"/>
        <end position="150"/>
    </location>
</feature>
<dbReference type="PROSITE" id="PS00062">
    <property type="entry name" value="ALDOKETO_REDUCTASE_2"/>
    <property type="match status" value="1"/>
</dbReference>
<dbReference type="InterPro" id="IPR020471">
    <property type="entry name" value="AKR"/>
</dbReference>
<dbReference type="PRINTS" id="PR00069">
    <property type="entry name" value="ALDKETRDTASE"/>
</dbReference>
<dbReference type="EMBL" id="CP022601">
    <property type="protein sequence ID" value="AXJ13786.1"/>
    <property type="molecule type" value="Genomic_DNA"/>
</dbReference>
<protein>
    <submittedName>
        <fullName evidence="2">Glyoxal reductase</fullName>
        <ecNumber evidence="2">1.1.1.-</ecNumber>
    </submittedName>
</protein>
<evidence type="ECO:0000313" key="3">
    <source>
        <dbReference type="Proteomes" id="UP000255411"/>
    </source>
</evidence>
<dbReference type="SUPFAM" id="SSF51430">
    <property type="entry name" value="NAD(P)-linked oxidoreductase"/>
    <property type="match status" value="1"/>
</dbReference>
<organism evidence="2 3">
    <name type="scientific">Streptococcus pluranimalium</name>
    <dbReference type="NCBI Taxonomy" id="82348"/>
    <lineage>
        <taxon>Bacteria</taxon>
        <taxon>Bacillati</taxon>
        <taxon>Bacillota</taxon>
        <taxon>Bacilli</taxon>
        <taxon>Lactobacillales</taxon>
        <taxon>Streptococcaceae</taxon>
        <taxon>Streptococcus</taxon>
    </lineage>
</organism>
<dbReference type="InterPro" id="IPR036812">
    <property type="entry name" value="NAD(P)_OxRdtase_dom_sf"/>
</dbReference>